<accession>A0A5B7H8J1</accession>
<comment type="caution">
    <text evidence="2">The sequence shown here is derived from an EMBL/GenBank/DDBJ whole genome shotgun (WGS) entry which is preliminary data.</text>
</comment>
<name>A0A5B7H8J1_PORTR</name>
<keyword evidence="3" id="KW-1185">Reference proteome</keyword>
<evidence type="ECO:0000256" key="1">
    <source>
        <dbReference type="SAM" id="Phobius"/>
    </source>
</evidence>
<organism evidence="2 3">
    <name type="scientific">Portunus trituberculatus</name>
    <name type="common">Swimming crab</name>
    <name type="synonym">Neptunus trituberculatus</name>
    <dbReference type="NCBI Taxonomy" id="210409"/>
    <lineage>
        <taxon>Eukaryota</taxon>
        <taxon>Metazoa</taxon>
        <taxon>Ecdysozoa</taxon>
        <taxon>Arthropoda</taxon>
        <taxon>Crustacea</taxon>
        <taxon>Multicrustacea</taxon>
        <taxon>Malacostraca</taxon>
        <taxon>Eumalacostraca</taxon>
        <taxon>Eucarida</taxon>
        <taxon>Decapoda</taxon>
        <taxon>Pleocyemata</taxon>
        <taxon>Brachyura</taxon>
        <taxon>Eubrachyura</taxon>
        <taxon>Portunoidea</taxon>
        <taxon>Portunidae</taxon>
        <taxon>Portuninae</taxon>
        <taxon>Portunus</taxon>
    </lineage>
</organism>
<keyword evidence="1" id="KW-0812">Transmembrane</keyword>
<dbReference type="EMBL" id="VSRR010024480">
    <property type="protein sequence ID" value="MPC66226.1"/>
    <property type="molecule type" value="Genomic_DNA"/>
</dbReference>
<protein>
    <submittedName>
        <fullName evidence="2">Uncharacterized protein</fullName>
    </submittedName>
</protein>
<feature type="transmembrane region" description="Helical" evidence="1">
    <location>
        <begin position="20"/>
        <end position="40"/>
    </location>
</feature>
<gene>
    <name evidence="2" type="ORF">E2C01_060374</name>
</gene>
<evidence type="ECO:0000313" key="2">
    <source>
        <dbReference type="EMBL" id="MPC66226.1"/>
    </source>
</evidence>
<evidence type="ECO:0000313" key="3">
    <source>
        <dbReference type="Proteomes" id="UP000324222"/>
    </source>
</evidence>
<dbReference type="Proteomes" id="UP000324222">
    <property type="component" value="Unassembled WGS sequence"/>
</dbReference>
<keyword evidence="1" id="KW-1133">Transmembrane helix</keyword>
<sequence length="139" mass="15032">MSALLDPLLVEVEYRLSLRFVGLIDLCVAPEVVFCICLFCKMNMKCRELARHHLTARQHGGDDTIGNVPLSSSVSPVIPAVSSPAPRSHGLSPPRHALSHTFLTSPALLSLPSPWHLSSVPALGPSPPPYLHLSVTKEK</sequence>
<dbReference type="AlphaFoldDB" id="A0A5B7H8J1"/>
<reference evidence="2 3" key="1">
    <citation type="submission" date="2019-05" db="EMBL/GenBank/DDBJ databases">
        <title>Another draft genome of Portunus trituberculatus and its Hox gene families provides insights of decapod evolution.</title>
        <authorList>
            <person name="Jeong J.-H."/>
            <person name="Song I."/>
            <person name="Kim S."/>
            <person name="Choi T."/>
            <person name="Kim D."/>
            <person name="Ryu S."/>
            <person name="Kim W."/>
        </authorList>
    </citation>
    <scope>NUCLEOTIDE SEQUENCE [LARGE SCALE GENOMIC DNA]</scope>
    <source>
        <tissue evidence="2">Muscle</tissue>
    </source>
</reference>
<proteinExistence type="predicted"/>
<keyword evidence="1" id="KW-0472">Membrane</keyword>